<evidence type="ECO:0000259" key="5">
    <source>
        <dbReference type="PROSITE" id="PS51755"/>
    </source>
</evidence>
<keyword evidence="2 4" id="KW-0238">DNA-binding</keyword>
<dbReference type="InterPro" id="IPR016032">
    <property type="entry name" value="Sig_transdc_resp-reg_C-effctor"/>
</dbReference>
<dbReference type="SMART" id="SM00862">
    <property type="entry name" value="Trans_reg_C"/>
    <property type="match status" value="1"/>
</dbReference>
<dbReference type="RefSeq" id="WP_207672681.1">
    <property type="nucleotide sequence ID" value="NZ_JAFREM010000011.1"/>
</dbReference>
<dbReference type="Gene3D" id="1.10.10.10">
    <property type="entry name" value="Winged helix-like DNA-binding domain superfamily/Winged helix DNA-binding domain"/>
    <property type="match status" value="1"/>
</dbReference>
<evidence type="ECO:0000256" key="4">
    <source>
        <dbReference type="PROSITE-ProRule" id="PRU01091"/>
    </source>
</evidence>
<proteinExistence type="predicted"/>
<feature type="domain" description="OmpR/PhoB-type" evidence="5">
    <location>
        <begin position="121"/>
        <end position="227"/>
    </location>
</feature>
<dbReference type="SUPFAM" id="SSF46894">
    <property type="entry name" value="C-terminal effector domain of the bipartite response regulators"/>
    <property type="match status" value="1"/>
</dbReference>
<sequence length="249" mass="29045">MQHALILTMNILTEEELVKKLQRMNYETLCSSDVLKRLKSPTIGAFLGYFHLVLLSENLSNSEVEEILSLLNRYPMLVVRITEDYPSEEEQSYWKELGLADWLVRQDGFEDTRERLSVLRKQLPQESQILAFPTESLTTVPTNFEKLFKSFSKTEKKVFEYLLKAYPEQEVSSRQDMCNHLWSDGSTSSNMSQLSCLINKLKRKCKQHGITGDMISTYWGRGYRLSDDFYQQWVQGTPENSQLYYSATN</sequence>
<dbReference type="InterPro" id="IPR001867">
    <property type="entry name" value="OmpR/PhoB-type_DNA-bd"/>
</dbReference>
<organism evidence="6 7">
    <name type="scientific">Candidatus Enterococcus moelleringii</name>
    <dbReference type="NCBI Taxonomy" id="2815325"/>
    <lineage>
        <taxon>Bacteria</taxon>
        <taxon>Bacillati</taxon>
        <taxon>Bacillota</taxon>
        <taxon>Bacilli</taxon>
        <taxon>Lactobacillales</taxon>
        <taxon>Enterococcaceae</taxon>
        <taxon>Enterococcus</taxon>
    </lineage>
</organism>
<keyword evidence="3" id="KW-0804">Transcription</keyword>
<evidence type="ECO:0000313" key="7">
    <source>
        <dbReference type="Proteomes" id="UP000664601"/>
    </source>
</evidence>
<gene>
    <name evidence="6" type="ORF">JZO70_06185</name>
</gene>
<protein>
    <submittedName>
        <fullName evidence="6">Winged helix-turn-helix domain-containing protein</fullName>
    </submittedName>
</protein>
<dbReference type="EMBL" id="JAFREM010000011">
    <property type="protein sequence ID" value="MBO1305737.1"/>
    <property type="molecule type" value="Genomic_DNA"/>
</dbReference>
<keyword evidence="7" id="KW-1185">Reference proteome</keyword>
<reference evidence="6 7" key="1">
    <citation type="submission" date="2021-03" db="EMBL/GenBank/DDBJ databases">
        <title>Enterococcal diversity collection.</title>
        <authorList>
            <person name="Gilmore M.S."/>
            <person name="Schwartzman J."/>
            <person name="Van Tyne D."/>
            <person name="Martin M."/>
            <person name="Earl A.M."/>
            <person name="Manson A.L."/>
            <person name="Straub T."/>
            <person name="Salamzade R."/>
            <person name="Saavedra J."/>
            <person name="Lebreton F."/>
            <person name="Prichula J."/>
            <person name="Schaufler K."/>
            <person name="Gaca A."/>
            <person name="Sgardioli B."/>
            <person name="Wagenaar J."/>
            <person name="Strong T."/>
        </authorList>
    </citation>
    <scope>NUCLEOTIDE SEQUENCE [LARGE SCALE GENOMIC DNA]</scope>
    <source>
        <strain evidence="6 7">669A</strain>
    </source>
</reference>
<evidence type="ECO:0000256" key="3">
    <source>
        <dbReference type="ARBA" id="ARBA00023163"/>
    </source>
</evidence>
<keyword evidence="1" id="KW-0805">Transcription regulation</keyword>
<comment type="caution">
    <text evidence="6">The sequence shown here is derived from an EMBL/GenBank/DDBJ whole genome shotgun (WGS) entry which is preliminary data.</text>
</comment>
<feature type="DNA-binding region" description="OmpR/PhoB-type" evidence="4">
    <location>
        <begin position="121"/>
        <end position="227"/>
    </location>
</feature>
<dbReference type="PROSITE" id="PS51755">
    <property type="entry name" value="OMPR_PHOB"/>
    <property type="match status" value="1"/>
</dbReference>
<dbReference type="Proteomes" id="UP000664601">
    <property type="component" value="Unassembled WGS sequence"/>
</dbReference>
<dbReference type="InterPro" id="IPR036388">
    <property type="entry name" value="WH-like_DNA-bd_sf"/>
</dbReference>
<evidence type="ECO:0000256" key="1">
    <source>
        <dbReference type="ARBA" id="ARBA00023015"/>
    </source>
</evidence>
<accession>A0ABS3L7Z9</accession>
<evidence type="ECO:0000313" key="6">
    <source>
        <dbReference type="EMBL" id="MBO1305737.1"/>
    </source>
</evidence>
<dbReference type="Pfam" id="PF00486">
    <property type="entry name" value="Trans_reg_C"/>
    <property type="match status" value="1"/>
</dbReference>
<evidence type="ECO:0000256" key="2">
    <source>
        <dbReference type="ARBA" id="ARBA00023125"/>
    </source>
</evidence>
<name>A0ABS3L7Z9_9ENTE</name>